<gene>
    <name evidence="2" type="ORF">Golob_013138</name>
</gene>
<dbReference type="AlphaFoldDB" id="A0A7J8LNH7"/>
<dbReference type="EMBL" id="JABEZX010000004">
    <property type="protein sequence ID" value="MBA0554004.1"/>
    <property type="molecule type" value="Genomic_DNA"/>
</dbReference>
<sequence>MKINFDAAFQNHSKRSCTRIVIRNSNGVVLGSRMIMNDHIPSVFAVEALACFHAVQMGLTIGFPEVEIEGTRLLYVSRQGNNVAHLLATEGMRSIDLSDTRGASIRCCDGKGLVVDGSTRLGVPLVDFLQAISGICSSSRDNGDSMSLSFCFSDGLNEGFR</sequence>
<name>A0A7J8LNH7_9ROSI</name>
<accession>A0A7J8LNH7</accession>
<dbReference type="PANTHER" id="PTHR47074:SF61">
    <property type="entry name" value="RNASE H TYPE-1 DOMAIN-CONTAINING PROTEIN"/>
    <property type="match status" value="1"/>
</dbReference>
<dbReference type="CDD" id="cd06222">
    <property type="entry name" value="RNase_H_like"/>
    <property type="match status" value="1"/>
</dbReference>
<comment type="caution">
    <text evidence="2">The sequence shown here is derived from an EMBL/GenBank/DDBJ whole genome shotgun (WGS) entry which is preliminary data.</text>
</comment>
<evidence type="ECO:0000313" key="2">
    <source>
        <dbReference type="EMBL" id="MBA0554004.1"/>
    </source>
</evidence>
<dbReference type="InterPro" id="IPR052929">
    <property type="entry name" value="RNase_H-like_EbsB-rel"/>
</dbReference>
<dbReference type="InterPro" id="IPR044730">
    <property type="entry name" value="RNase_H-like_dom_plant"/>
</dbReference>
<dbReference type="GO" id="GO:0004523">
    <property type="term" value="F:RNA-DNA hybrid ribonuclease activity"/>
    <property type="evidence" value="ECO:0007669"/>
    <property type="project" value="InterPro"/>
</dbReference>
<dbReference type="InterPro" id="IPR002156">
    <property type="entry name" value="RNaseH_domain"/>
</dbReference>
<evidence type="ECO:0000259" key="1">
    <source>
        <dbReference type="Pfam" id="PF13456"/>
    </source>
</evidence>
<dbReference type="GO" id="GO:0003676">
    <property type="term" value="F:nucleic acid binding"/>
    <property type="evidence" value="ECO:0007669"/>
    <property type="project" value="InterPro"/>
</dbReference>
<reference evidence="2 3" key="1">
    <citation type="journal article" date="2019" name="Genome Biol. Evol.">
        <title>Insights into the evolution of the New World diploid cottons (Gossypium, subgenus Houzingenia) based on genome sequencing.</title>
        <authorList>
            <person name="Grover C.E."/>
            <person name="Arick M.A. 2nd"/>
            <person name="Thrash A."/>
            <person name="Conover J.L."/>
            <person name="Sanders W.S."/>
            <person name="Peterson D.G."/>
            <person name="Frelichowski J.E."/>
            <person name="Scheffler J.A."/>
            <person name="Scheffler B.E."/>
            <person name="Wendel J.F."/>
        </authorList>
    </citation>
    <scope>NUCLEOTIDE SEQUENCE [LARGE SCALE GENOMIC DNA]</scope>
    <source>
        <strain evidence="2">157</strain>
        <tissue evidence="2">Leaf</tissue>
    </source>
</reference>
<keyword evidence="3" id="KW-1185">Reference proteome</keyword>
<evidence type="ECO:0000313" key="3">
    <source>
        <dbReference type="Proteomes" id="UP000593572"/>
    </source>
</evidence>
<dbReference type="Pfam" id="PF13456">
    <property type="entry name" value="RVT_3"/>
    <property type="match status" value="1"/>
</dbReference>
<dbReference type="Proteomes" id="UP000593572">
    <property type="component" value="Unassembled WGS sequence"/>
</dbReference>
<organism evidence="2 3">
    <name type="scientific">Gossypium lobatum</name>
    <dbReference type="NCBI Taxonomy" id="34289"/>
    <lineage>
        <taxon>Eukaryota</taxon>
        <taxon>Viridiplantae</taxon>
        <taxon>Streptophyta</taxon>
        <taxon>Embryophyta</taxon>
        <taxon>Tracheophyta</taxon>
        <taxon>Spermatophyta</taxon>
        <taxon>Magnoliopsida</taxon>
        <taxon>eudicotyledons</taxon>
        <taxon>Gunneridae</taxon>
        <taxon>Pentapetalae</taxon>
        <taxon>rosids</taxon>
        <taxon>malvids</taxon>
        <taxon>Malvales</taxon>
        <taxon>Malvaceae</taxon>
        <taxon>Malvoideae</taxon>
        <taxon>Gossypium</taxon>
    </lineage>
</organism>
<protein>
    <recommendedName>
        <fullName evidence="1">RNase H type-1 domain-containing protein</fullName>
    </recommendedName>
</protein>
<dbReference type="PANTHER" id="PTHR47074">
    <property type="entry name" value="BNAC02G40300D PROTEIN"/>
    <property type="match status" value="1"/>
</dbReference>
<feature type="domain" description="RNase H type-1" evidence="1">
    <location>
        <begin position="4"/>
        <end position="70"/>
    </location>
</feature>
<proteinExistence type="predicted"/>